<dbReference type="CDD" id="cd02440">
    <property type="entry name" value="AdoMet_MTases"/>
    <property type="match status" value="1"/>
</dbReference>
<dbReference type="Gene3D" id="3.40.50.150">
    <property type="entry name" value="Vaccinia Virus protein VP39"/>
    <property type="match status" value="2"/>
</dbReference>
<dbReference type="STRING" id="1121290.CLAOCE_21490"/>
<dbReference type="OrthoDB" id="9773571at2"/>
<dbReference type="AlphaFoldDB" id="A0A1E8EW03"/>
<dbReference type="PRINTS" id="PR00508">
    <property type="entry name" value="S21N4MTFRASE"/>
</dbReference>
<evidence type="ECO:0000256" key="2">
    <source>
        <dbReference type="ARBA" id="ARBA00022679"/>
    </source>
</evidence>
<dbReference type="EMBL" id="LZFO01000045">
    <property type="protein sequence ID" value="OFI01424.1"/>
    <property type="molecule type" value="Genomic_DNA"/>
</dbReference>
<dbReference type="SUPFAM" id="SSF53335">
    <property type="entry name" value="S-adenosyl-L-methionine-dependent methyltransferases"/>
    <property type="match status" value="2"/>
</dbReference>
<evidence type="ECO:0000256" key="4">
    <source>
        <dbReference type="RuleBase" id="RU362026"/>
    </source>
</evidence>
<dbReference type="EC" id="2.1.1.-" evidence="4"/>
<dbReference type="Proteomes" id="UP000175744">
    <property type="component" value="Unassembled WGS sequence"/>
</dbReference>
<keyword evidence="2 6" id="KW-0808">Transferase</keyword>
<proteinExistence type="inferred from homology"/>
<feature type="domain" description="DNA methylase N-4/N-6" evidence="5">
    <location>
        <begin position="8"/>
        <end position="87"/>
    </location>
</feature>
<dbReference type="REBASE" id="170998">
    <property type="entry name" value="M2.Cac10703ORF21470P"/>
</dbReference>
<keyword evidence="3" id="KW-0680">Restriction system</keyword>
<dbReference type="GO" id="GO:0032259">
    <property type="term" value="P:methylation"/>
    <property type="evidence" value="ECO:0007669"/>
    <property type="project" value="UniProtKB-KW"/>
</dbReference>
<comment type="similarity">
    <text evidence="4">Belongs to the N(4)/N(6)-methyltransferase family.</text>
</comment>
<comment type="caution">
    <text evidence="6">The sequence shown here is derived from an EMBL/GenBank/DDBJ whole genome shotgun (WGS) entry which is preliminary data.</text>
</comment>
<dbReference type="GO" id="GO:0008170">
    <property type="term" value="F:N-methyltransferase activity"/>
    <property type="evidence" value="ECO:0007669"/>
    <property type="project" value="InterPro"/>
</dbReference>
<dbReference type="GO" id="GO:0009307">
    <property type="term" value="P:DNA restriction-modification system"/>
    <property type="evidence" value="ECO:0007669"/>
    <property type="project" value="UniProtKB-KW"/>
</dbReference>
<keyword evidence="7" id="KW-1185">Reference proteome</keyword>
<evidence type="ECO:0000259" key="5">
    <source>
        <dbReference type="Pfam" id="PF01555"/>
    </source>
</evidence>
<evidence type="ECO:0000313" key="6">
    <source>
        <dbReference type="EMBL" id="OFI01424.1"/>
    </source>
</evidence>
<accession>A0A1E8EW03</accession>
<dbReference type="PANTHER" id="PTHR13370">
    <property type="entry name" value="RNA METHYLASE-RELATED"/>
    <property type="match status" value="1"/>
</dbReference>
<name>A0A1E8EW03_9CLOT</name>
<dbReference type="PATRIC" id="fig|1121290.3.peg.2163"/>
<gene>
    <name evidence="6" type="primary">dpnA</name>
    <name evidence="6" type="ORF">CLOACE_21490</name>
</gene>
<reference evidence="6 7" key="1">
    <citation type="submission" date="2016-06" db="EMBL/GenBank/DDBJ databases">
        <title>Genome sequence of Clostridium acetireducens DSM 10703.</title>
        <authorList>
            <person name="Poehlein A."/>
            <person name="Fluechter S."/>
            <person name="Duerre P."/>
            <person name="Daniel R."/>
        </authorList>
    </citation>
    <scope>NUCLEOTIDE SEQUENCE [LARGE SCALE GENOMIC DNA]</scope>
    <source>
        <strain evidence="6 7">DSM 10703</strain>
    </source>
</reference>
<organism evidence="6 7">
    <name type="scientific">Clostridium acetireducens DSM 10703</name>
    <dbReference type="NCBI Taxonomy" id="1121290"/>
    <lineage>
        <taxon>Bacteria</taxon>
        <taxon>Bacillati</taxon>
        <taxon>Bacillota</taxon>
        <taxon>Clostridia</taxon>
        <taxon>Eubacteriales</taxon>
        <taxon>Clostridiaceae</taxon>
        <taxon>Clostridium</taxon>
    </lineage>
</organism>
<dbReference type="InterPro" id="IPR001091">
    <property type="entry name" value="RM_Methyltransferase"/>
</dbReference>
<keyword evidence="1 6" id="KW-0489">Methyltransferase</keyword>
<evidence type="ECO:0000256" key="3">
    <source>
        <dbReference type="ARBA" id="ARBA00022747"/>
    </source>
</evidence>
<feature type="domain" description="DNA methylase N-4/N-6" evidence="5">
    <location>
        <begin position="114"/>
        <end position="237"/>
    </location>
</feature>
<evidence type="ECO:0000256" key="1">
    <source>
        <dbReference type="ARBA" id="ARBA00022603"/>
    </source>
</evidence>
<dbReference type="PANTHER" id="PTHR13370:SF3">
    <property type="entry name" value="TRNA (GUANINE(10)-N2)-METHYLTRANSFERASE HOMOLOG"/>
    <property type="match status" value="1"/>
</dbReference>
<protein>
    <recommendedName>
        <fullName evidence="4">Methyltransferase</fullName>
        <ecNumber evidence="4">2.1.1.-</ecNumber>
    </recommendedName>
</protein>
<dbReference type="InterPro" id="IPR002941">
    <property type="entry name" value="DNA_methylase_N4/N6"/>
</dbReference>
<dbReference type="InterPro" id="IPR029063">
    <property type="entry name" value="SAM-dependent_MTases_sf"/>
</dbReference>
<dbReference type="RefSeq" id="WP_070111240.1">
    <property type="nucleotide sequence ID" value="NZ_LZFO01000045.1"/>
</dbReference>
<evidence type="ECO:0000313" key="7">
    <source>
        <dbReference type="Proteomes" id="UP000175744"/>
    </source>
</evidence>
<dbReference type="GO" id="GO:0005737">
    <property type="term" value="C:cytoplasm"/>
    <property type="evidence" value="ECO:0007669"/>
    <property type="project" value="TreeGrafter"/>
</dbReference>
<sequence length="238" mass="27563">MEREFELETTTVWNFSNRGDWSGHKGDYPGNWSPYVPRNIISRYSKKGDIVLDQFVGSGTTLVESALLGRRAIGCDINKKALMISKERIKGLKSNIVLLRKDATNLNSIKSSSIDLICTHPPYFNIIKYSNGIKGDLSLMNEKEFYIAIEKVSKECYRVLKNNKYCAVLMGDTRKNGYVVPLAFNVMNIFINTGFKLKEIIIKQQHNCRSTKYWEKISLKRNFYLIAHEYLFVFRKNF</sequence>
<dbReference type="GO" id="GO:0003677">
    <property type="term" value="F:DNA binding"/>
    <property type="evidence" value="ECO:0007669"/>
    <property type="project" value="InterPro"/>
</dbReference>
<dbReference type="Pfam" id="PF01555">
    <property type="entry name" value="N6_N4_Mtase"/>
    <property type="match status" value="2"/>
</dbReference>